<dbReference type="InterPro" id="IPR001128">
    <property type="entry name" value="Cyt_P450"/>
</dbReference>
<dbReference type="GO" id="GO:0016705">
    <property type="term" value="F:oxidoreductase activity, acting on paired donors, with incorporation or reduction of molecular oxygen"/>
    <property type="evidence" value="ECO:0007669"/>
    <property type="project" value="InterPro"/>
</dbReference>
<dbReference type="SUPFAM" id="SSF48264">
    <property type="entry name" value="Cytochrome P450"/>
    <property type="match status" value="1"/>
</dbReference>
<evidence type="ECO:0000256" key="1">
    <source>
        <dbReference type="ARBA" id="ARBA00001971"/>
    </source>
</evidence>
<feature type="transmembrane region" description="Helical" evidence="9">
    <location>
        <begin position="6"/>
        <end position="24"/>
    </location>
</feature>
<evidence type="ECO:0000313" key="11">
    <source>
        <dbReference type="Proteomes" id="UP000183567"/>
    </source>
</evidence>
<proteinExistence type="inferred from homology"/>
<dbReference type="InterPro" id="IPR002401">
    <property type="entry name" value="Cyt_P450_E_grp-I"/>
</dbReference>
<keyword evidence="4" id="KW-0349">Heme</keyword>
<evidence type="ECO:0000256" key="4">
    <source>
        <dbReference type="ARBA" id="ARBA00022617"/>
    </source>
</evidence>
<dbReference type="GO" id="GO:0004497">
    <property type="term" value="F:monooxygenase activity"/>
    <property type="evidence" value="ECO:0007669"/>
    <property type="project" value="UniProtKB-KW"/>
</dbReference>
<name>A0A1J8QIR1_9AGAM</name>
<organism evidence="10 11">
    <name type="scientific">Rhizopogon vesiculosus</name>
    <dbReference type="NCBI Taxonomy" id="180088"/>
    <lineage>
        <taxon>Eukaryota</taxon>
        <taxon>Fungi</taxon>
        <taxon>Dikarya</taxon>
        <taxon>Basidiomycota</taxon>
        <taxon>Agaricomycotina</taxon>
        <taxon>Agaricomycetes</taxon>
        <taxon>Agaricomycetidae</taxon>
        <taxon>Boletales</taxon>
        <taxon>Suillineae</taxon>
        <taxon>Rhizopogonaceae</taxon>
        <taxon>Rhizopogon</taxon>
    </lineage>
</organism>
<dbReference type="PRINTS" id="PR00463">
    <property type="entry name" value="EP450I"/>
</dbReference>
<evidence type="ECO:0000256" key="6">
    <source>
        <dbReference type="ARBA" id="ARBA00023002"/>
    </source>
</evidence>
<comment type="caution">
    <text evidence="10">The sequence shown here is derived from an EMBL/GenBank/DDBJ whole genome shotgun (WGS) entry which is preliminary data.</text>
</comment>
<keyword evidence="5" id="KW-0479">Metal-binding</keyword>
<dbReference type="Pfam" id="PF00067">
    <property type="entry name" value="p450"/>
    <property type="match status" value="1"/>
</dbReference>
<comment type="pathway">
    <text evidence="2">Secondary metabolite biosynthesis.</text>
</comment>
<evidence type="ECO:0000313" key="10">
    <source>
        <dbReference type="EMBL" id="OJA20821.1"/>
    </source>
</evidence>
<evidence type="ECO:0000256" key="7">
    <source>
        <dbReference type="ARBA" id="ARBA00023004"/>
    </source>
</evidence>
<gene>
    <name evidence="10" type="ORF">AZE42_08971</name>
</gene>
<dbReference type="InterPro" id="IPR036396">
    <property type="entry name" value="Cyt_P450_sf"/>
</dbReference>
<sequence>MGLSTQGIALTFGLLAFLSIIRWMSPYKRRLPPGPTPIPFLGNVFDIKASAPWVSYTKMLETYGDIVYTSVLSMDIIVLNTEEVANELFEGRSQIYSDRPYIATRDLFGWEWATSLLRHGEKFKTHMRVYHQFFRPEAVLSYRPKQLQKAYAILPSLLEDPAGYAGHFEVFAASVVMSVVYDYDIGSHDDVILNAAKRAIDLFLRVATPERAALFAAFPFLMKLPSWVPGQGLKDALLSKQYAKDMLDMPYNYVVHSRENGSAQPSMVCDALESYQILHDKDNPEMVTEIKASAATIYAAAVESTSSFLLIFTLVMMNNPEVQERAQSEIDNVVGFYRLPNFDDLPALPYVGALIREVKRWHPAAPLGIVHSNIEDDFCRGYFIPKGASIVPNIWFQSNFVILRRNRCSLGPWHIIQRSILSQNPSVLIAF</sequence>
<dbReference type="GO" id="GO:0020037">
    <property type="term" value="F:heme binding"/>
    <property type="evidence" value="ECO:0007669"/>
    <property type="project" value="InterPro"/>
</dbReference>
<evidence type="ECO:0008006" key="12">
    <source>
        <dbReference type="Google" id="ProtNLM"/>
    </source>
</evidence>
<dbReference type="PANTHER" id="PTHR46300:SF7">
    <property type="entry name" value="P450, PUTATIVE (EUROFUNG)-RELATED"/>
    <property type="match status" value="1"/>
</dbReference>
<dbReference type="AlphaFoldDB" id="A0A1J8QIR1"/>
<reference evidence="10 11" key="1">
    <citation type="submission" date="2016-03" db="EMBL/GenBank/DDBJ databases">
        <title>Comparative genomics of the ectomycorrhizal sister species Rhizopogon vinicolor and Rhizopogon vesiculosus (Basidiomycota: Boletales) reveals a divergence of the mating type B locus.</title>
        <authorList>
            <person name="Mujic A.B."/>
            <person name="Kuo A."/>
            <person name="Tritt A."/>
            <person name="Lipzen A."/>
            <person name="Chen C."/>
            <person name="Johnson J."/>
            <person name="Sharma A."/>
            <person name="Barry K."/>
            <person name="Grigoriev I.V."/>
            <person name="Spatafora J.W."/>
        </authorList>
    </citation>
    <scope>NUCLEOTIDE SEQUENCE [LARGE SCALE GENOMIC DNA]</scope>
    <source>
        <strain evidence="10 11">AM-OR11-056</strain>
    </source>
</reference>
<dbReference type="Gene3D" id="1.10.630.10">
    <property type="entry name" value="Cytochrome P450"/>
    <property type="match status" value="1"/>
</dbReference>
<evidence type="ECO:0000256" key="3">
    <source>
        <dbReference type="ARBA" id="ARBA00010617"/>
    </source>
</evidence>
<dbReference type="Proteomes" id="UP000183567">
    <property type="component" value="Unassembled WGS sequence"/>
</dbReference>
<dbReference type="STRING" id="180088.A0A1J8QIR1"/>
<keyword evidence="11" id="KW-1185">Reference proteome</keyword>
<comment type="cofactor">
    <cofactor evidence="1">
        <name>heme</name>
        <dbReference type="ChEBI" id="CHEBI:30413"/>
    </cofactor>
</comment>
<evidence type="ECO:0000256" key="9">
    <source>
        <dbReference type="SAM" id="Phobius"/>
    </source>
</evidence>
<evidence type="ECO:0000256" key="8">
    <source>
        <dbReference type="ARBA" id="ARBA00023033"/>
    </source>
</evidence>
<keyword evidence="7" id="KW-0408">Iron</keyword>
<accession>A0A1J8QIR1</accession>
<evidence type="ECO:0000256" key="5">
    <source>
        <dbReference type="ARBA" id="ARBA00022723"/>
    </source>
</evidence>
<dbReference type="InterPro" id="IPR050364">
    <property type="entry name" value="Cytochrome_P450_fung"/>
</dbReference>
<dbReference type="EMBL" id="LVVM01000355">
    <property type="protein sequence ID" value="OJA20821.1"/>
    <property type="molecule type" value="Genomic_DNA"/>
</dbReference>
<keyword evidence="8" id="KW-0503">Monooxygenase</keyword>
<evidence type="ECO:0000256" key="2">
    <source>
        <dbReference type="ARBA" id="ARBA00005179"/>
    </source>
</evidence>
<dbReference type="PANTHER" id="PTHR46300">
    <property type="entry name" value="P450, PUTATIVE (EUROFUNG)-RELATED-RELATED"/>
    <property type="match status" value="1"/>
</dbReference>
<dbReference type="GO" id="GO:0005506">
    <property type="term" value="F:iron ion binding"/>
    <property type="evidence" value="ECO:0007669"/>
    <property type="project" value="InterPro"/>
</dbReference>
<dbReference type="OrthoDB" id="2789670at2759"/>
<protein>
    <recommendedName>
        <fullName evidence="12">Cytochrome P450</fullName>
    </recommendedName>
</protein>
<keyword evidence="9" id="KW-0472">Membrane</keyword>
<keyword evidence="9" id="KW-1133">Transmembrane helix</keyword>
<keyword evidence="9" id="KW-0812">Transmembrane</keyword>
<keyword evidence="6" id="KW-0560">Oxidoreductase</keyword>
<comment type="similarity">
    <text evidence="3">Belongs to the cytochrome P450 family.</text>
</comment>